<proteinExistence type="predicted"/>
<organism evidence="3 4">
    <name type="scientific">Sedimentitalea todarodis</name>
    <dbReference type="NCBI Taxonomy" id="1631240"/>
    <lineage>
        <taxon>Bacteria</taxon>
        <taxon>Pseudomonadati</taxon>
        <taxon>Pseudomonadota</taxon>
        <taxon>Alphaproteobacteria</taxon>
        <taxon>Rhodobacterales</taxon>
        <taxon>Paracoccaceae</taxon>
        <taxon>Sedimentitalea</taxon>
    </lineage>
</organism>
<reference evidence="4" key="1">
    <citation type="submission" date="2023-05" db="EMBL/GenBank/DDBJ databases">
        <title>Sedimentitalea sp. nov. JM2-8.</title>
        <authorList>
            <person name="Huang J."/>
        </authorList>
    </citation>
    <scope>NUCLEOTIDE SEQUENCE [LARGE SCALE GENOMIC DNA]</scope>
    <source>
        <strain evidence="4">KHS03</strain>
    </source>
</reference>
<accession>A0ABU3VJ30</accession>
<dbReference type="Pfam" id="PF07331">
    <property type="entry name" value="TctB"/>
    <property type="match status" value="1"/>
</dbReference>
<evidence type="ECO:0000313" key="3">
    <source>
        <dbReference type="EMBL" id="MDU9005714.1"/>
    </source>
</evidence>
<feature type="domain" description="DUF1468" evidence="2">
    <location>
        <begin position="8"/>
        <end position="149"/>
    </location>
</feature>
<feature type="transmembrane region" description="Helical" evidence="1">
    <location>
        <begin position="82"/>
        <end position="114"/>
    </location>
</feature>
<evidence type="ECO:0000256" key="1">
    <source>
        <dbReference type="SAM" id="Phobius"/>
    </source>
</evidence>
<dbReference type="RefSeq" id="WP_316779535.1">
    <property type="nucleotide sequence ID" value="NZ_JASMWN010000016.1"/>
</dbReference>
<feature type="transmembrane region" description="Helical" evidence="1">
    <location>
        <begin position="120"/>
        <end position="143"/>
    </location>
</feature>
<feature type="transmembrane region" description="Helical" evidence="1">
    <location>
        <begin position="41"/>
        <end position="61"/>
    </location>
</feature>
<comment type="caution">
    <text evidence="3">The sequence shown here is derived from an EMBL/GenBank/DDBJ whole genome shotgun (WGS) entry which is preliminary data.</text>
</comment>
<keyword evidence="4" id="KW-1185">Reference proteome</keyword>
<keyword evidence="1" id="KW-0812">Transmembrane</keyword>
<dbReference type="InterPro" id="IPR009936">
    <property type="entry name" value="DUF1468"/>
</dbReference>
<keyword evidence="1" id="KW-1133">Transmembrane helix</keyword>
<evidence type="ECO:0000313" key="4">
    <source>
        <dbReference type="Proteomes" id="UP001255416"/>
    </source>
</evidence>
<keyword evidence="1" id="KW-0472">Membrane</keyword>
<dbReference type="EMBL" id="JASMWN010000016">
    <property type="protein sequence ID" value="MDU9005714.1"/>
    <property type="molecule type" value="Genomic_DNA"/>
</dbReference>
<gene>
    <name evidence="3" type="ORF">QO231_17925</name>
</gene>
<dbReference type="Proteomes" id="UP001255416">
    <property type="component" value="Unassembled WGS sequence"/>
</dbReference>
<name>A0ABU3VJ30_9RHOB</name>
<feature type="transmembrane region" description="Helical" evidence="1">
    <location>
        <begin position="5"/>
        <end position="21"/>
    </location>
</feature>
<protein>
    <submittedName>
        <fullName evidence="3">Tripartite tricarboxylate transporter TctB family protein</fullName>
    </submittedName>
</protein>
<sequence length="167" mass="18684">MRLAEIVTAGVLALLSIYLMWKSTELNVGYITGEGPGGGAWPFWLAGIMLICTVLIAVNWYRQTSPPSRSAEPLLDGYGKRTLVLVGGGLLGFIALINIISMYGAMAVFLLYYLRFLGRHSWTLTLILSTAIPIGFFFFFEALMRITLPKGMKFTEPFYNFLYSIIY</sequence>
<evidence type="ECO:0000259" key="2">
    <source>
        <dbReference type="Pfam" id="PF07331"/>
    </source>
</evidence>